<keyword evidence="1" id="KW-0812">Transmembrane</keyword>
<evidence type="ECO:0000256" key="1">
    <source>
        <dbReference type="SAM" id="Phobius"/>
    </source>
</evidence>
<keyword evidence="3" id="KW-1185">Reference proteome</keyword>
<dbReference type="EMBL" id="JALPRF010000001">
    <property type="protein sequence ID" value="MCK8491570.1"/>
    <property type="molecule type" value="Genomic_DNA"/>
</dbReference>
<dbReference type="RefSeq" id="WP_232560117.1">
    <property type="nucleotide sequence ID" value="NZ_JALPRF010000001.1"/>
</dbReference>
<sequence>MVTIKNKFVLLAAGFWLTGIVLLLAGAWARRTHSDTADTLLSLGIIGQAIGFGFLGFVIMQAVLNKSKR</sequence>
<keyword evidence="1" id="KW-1133">Transmembrane helix</keyword>
<protein>
    <submittedName>
        <fullName evidence="2">Uncharacterized protein</fullName>
    </submittedName>
</protein>
<keyword evidence="1" id="KW-0472">Membrane</keyword>
<name>A0ABT0HIZ6_9BACT</name>
<gene>
    <name evidence="2" type="ORF">M0L20_06870</name>
</gene>
<accession>A0ABT0HIZ6</accession>
<dbReference type="Proteomes" id="UP001202180">
    <property type="component" value="Unassembled WGS sequence"/>
</dbReference>
<evidence type="ECO:0000313" key="3">
    <source>
        <dbReference type="Proteomes" id="UP001202180"/>
    </source>
</evidence>
<proteinExistence type="predicted"/>
<comment type="caution">
    <text evidence="2">The sequence shown here is derived from an EMBL/GenBank/DDBJ whole genome shotgun (WGS) entry which is preliminary data.</text>
</comment>
<reference evidence="2 3" key="1">
    <citation type="submission" date="2022-04" db="EMBL/GenBank/DDBJ databases">
        <title>Spirosoma sp. strain RP8 genome sequencing and assembly.</title>
        <authorList>
            <person name="Jung Y."/>
        </authorList>
    </citation>
    <scope>NUCLEOTIDE SEQUENCE [LARGE SCALE GENOMIC DNA]</scope>
    <source>
        <strain evidence="2 3">RP8</strain>
    </source>
</reference>
<feature type="transmembrane region" description="Helical" evidence="1">
    <location>
        <begin position="39"/>
        <end position="64"/>
    </location>
</feature>
<organism evidence="2 3">
    <name type="scientific">Spirosoma liriopis</name>
    <dbReference type="NCBI Taxonomy" id="2937440"/>
    <lineage>
        <taxon>Bacteria</taxon>
        <taxon>Pseudomonadati</taxon>
        <taxon>Bacteroidota</taxon>
        <taxon>Cytophagia</taxon>
        <taxon>Cytophagales</taxon>
        <taxon>Cytophagaceae</taxon>
        <taxon>Spirosoma</taxon>
    </lineage>
</organism>
<evidence type="ECO:0000313" key="2">
    <source>
        <dbReference type="EMBL" id="MCK8491570.1"/>
    </source>
</evidence>